<dbReference type="AlphaFoldDB" id="A0A9X4F8U9"/>
<reference evidence="1" key="1">
    <citation type="submission" date="2022-02" db="EMBL/GenBank/DDBJ databases">
        <title>Emergence and expansion in Europe of a Vibrio aestuarianus clonal complex pathogenic for oysters.</title>
        <authorList>
            <person name="Mesnil A."/>
            <person name="Travers M.-A."/>
        </authorList>
    </citation>
    <scope>NUCLEOTIDE SEQUENCE</scope>
    <source>
        <strain evidence="1">19_064_15T1</strain>
    </source>
</reference>
<proteinExistence type="predicted"/>
<evidence type="ECO:0000313" key="2">
    <source>
        <dbReference type="Proteomes" id="UP001140978"/>
    </source>
</evidence>
<name>A0A9X4F8U9_9VIBR</name>
<evidence type="ECO:0000313" key="1">
    <source>
        <dbReference type="EMBL" id="MDE1346294.1"/>
    </source>
</evidence>
<accession>A0A9X4F8U9</accession>
<gene>
    <name evidence="1" type="ORF">L9X51_07625</name>
</gene>
<dbReference type="EMBL" id="JAKNAX010000015">
    <property type="protein sequence ID" value="MDE1346294.1"/>
    <property type="molecule type" value="Genomic_DNA"/>
</dbReference>
<organism evidence="1 2">
    <name type="scientific">Vibrio aestuarianus</name>
    <dbReference type="NCBI Taxonomy" id="28171"/>
    <lineage>
        <taxon>Bacteria</taxon>
        <taxon>Pseudomonadati</taxon>
        <taxon>Pseudomonadota</taxon>
        <taxon>Gammaproteobacteria</taxon>
        <taxon>Vibrionales</taxon>
        <taxon>Vibrionaceae</taxon>
        <taxon>Vibrio</taxon>
    </lineage>
</organism>
<dbReference type="Proteomes" id="UP001140978">
    <property type="component" value="Unassembled WGS sequence"/>
</dbReference>
<comment type="caution">
    <text evidence="1">The sequence shown here is derived from an EMBL/GenBank/DDBJ whole genome shotgun (WGS) entry which is preliminary data.</text>
</comment>
<sequence length="236" mass="25467">MDITNSLSHTSASIAIESEQSAQDNINLKSLEKADKQLTKAQKDGISMNDLLKLIAEIFQASNALHAELAQSRIQAAKVTTDIARILAADKCHDSQVKFAIQVVSGALTMAISSFSAAKTASGKSLQDRHIANGGKVSELTPAQINQHTASLLQMRNGKYTAVSQAANTANSVSRDGMEVYHANEVQTQEEGQATIKHKEKLDALKDQVFQHFATVLAKLNELLNDLEKASLATNR</sequence>
<dbReference type="RefSeq" id="WP_176313694.1">
    <property type="nucleotide sequence ID" value="NZ_JAKNAX010000015.1"/>
</dbReference>
<protein>
    <submittedName>
        <fullName evidence="1">Type III secretion system protein</fullName>
    </submittedName>
</protein>